<evidence type="ECO:0000313" key="2">
    <source>
        <dbReference type="Proteomes" id="UP000250134"/>
    </source>
</evidence>
<protein>
    <submittedName>
        <fullName evidence="1">Uncharacterized protein</fullName>
    </submittedName>
</protein>
<name>A0A2Z2M3P8_THEGO</name>
<dbReference type="Proteomes" id="UP000250134">
    <property type="component" value="Chromosome"/>
</dbReference>
<reference evidence="1 2" key="1">
    <citation type="submission" date="2016-03" db="EMBL/GenBank/DDBJ databases">
        <title>Complete genome sequence of Thermococcus gorgonarius.</title>
        <authorList>
            <person name="Oger P.M."/>
        </authorList>
    </citation>
    <scope>NUCLEOTIDE SEQUENCE [LARGE SCALE GENOMIC DNA]</scope>
    <source>
        <strain evidence="1 2">W-12</strain>
    </source>
</reference>
<dbReference type="KEGG" id="tgg:A3K92_01960"/>
<dbReference type="EMBL" id="CP014855">
    <property type="protein sequence ID" value="ASJ00330.1"/>
    <property type="molecule type" value="Genomic_DNA"/>
</dbReference>
<sequence>MQLGCKENLGCRSQCPPEYVEAKNAYVGPLSKKTIEYCQEFYPDSHVILSAKYDFLLPHEKITNYNSACNRNPMIIPPELKKQTRTKTLNGIPLIEYEKVVVIKTKLVPEFMKKFS</sequence>
<keyword evidence="2" id="KW-1185">Reference proteome</keyword>
<evidence type="ECO:0000313" key="1">
    <source>
        <dbReference type="EMBL" id="ASJ00330.1"/>
    </source>
</evidence>
<accession>A0A2Z2M3P8</accession>
<proteinExistence type="predicted"/>
<organism evidence="1 2">
    <name type="scientific">Thermococcus gorgonarius</name>
    <dbReference type="NCBI Taxonomy" id="71997"/>
    <lineage>
        <taxon>Archaea</taxon>
        <taxon>Methanobacteriati</taxon>
        <taxon>Methanobacteriota</taxon>
        <taxon>Thermococci</taxon>
        <taxon>Thermococcales</taxon>
        <taxon>Thermococcaceae</taxon>
        <taxon>Thermococcus</taxon>
    </lineage>
</organism>
<gene>
    <name evidence="1" type="ORF">A3K92_01960</name>
</gene>
<dbReference type="AlphaFoldDB" id="A0A2Z2M3P8"/>